<evidence type="ECO:0000313" key="1">
    <source>
        <dbReference type="EMBL" id="EAY29900.1"/>
    </source>
</evidence>
<keyword evidence="2" id="KW-1185">Reference proteome</keyword>
<protein>
    <submittedName>
        <fullName evidence="1">Uncharacterized protein</fullName>
    </submittedName>
</protein>
<evidence type="ECO:0000313" key="2">
    <source>
        <dbReference type="Proteomes" id="UP000004095"/>
    </source>
</evidence>
<proteinExistence type="predicted"/>
<reference evidence="1 2" key="1">
    <citation type="submission" date="2007-01" db="EMBL/GenBank/DDBJ databases">
        <authorList>
            <person name="Haygood M."/>
            <person name="Podell S."/>
            <person name="Anderson C."/>
            <person name="Hopkinson B."/>
            <person name="Roe K."/>
            <person name="Barbeau K."/>
            <person name="Gaasterland T."/>
            <person name="Ferriera S."/>
            <person name="Johnson J."/>
            <person name="Kravitz S."/>
            <person name="Beeson K."/>
            <person name="Sutton G."/>
            <person name="Rogers Y.-H."/>
            <person name="Friedman R."/>
            <person name="Frazier M."/>
            <person name="Venter J.C."/>
        </authorList>
    </citation>
    <scope>NUCLEOTIDE SEQUENCE [LARGE SCALE GENOMIC DNA]</scope>
    <source>
        <strain evidence="1 2">ATCC 23134</strain>
    </source>
</reference>
<dbReference type="RefSeq" id="WP_004155790.1">
    <property type="nucleotide sequence ID" value="NZ_AAWS01000009.1"/>
</dbReference>
<dbReference type="EMBL" id="AAWS01000009">
    <property type="protein sequence ID" value="EAY29900.1"/>
    <property type="molecule type" value="Genomic_DNA"/>
</dbReference>
<dbReference type="AlphaFoldDB" id="A1ZIN2"/>
<gene>
    <name evidence="1" type="ORF">M23134_05773</name>
</gene>
<dbReference type="Proteomes" id="UP000004095">
    <property type="component" value="Unassembled WGS sequence"/>
</dbReference>
<organism evidence="1 2">
    <name type="scientific">Microscilla marina ATCC 23134</name>
    <dbReference type="NCBI Taxonomy" id="313606"/>
    <lineage>
        <taxon>Bacteria</taxon>
        <taxon>Pseudomonadati</taxon>
        <taxon>Bacteroidota</taxon>
        <taxon>Cytophagia</taxon>
        <taxon>Cytophagales</taxon>
        <taxon>Microscillaceae</taxon>
        <taxon>Microscilla</taxon>
    </lineage>
</organism>
<comment type="caution">
    <text evidence="1">The sequence shown here is derived from an EMBL/GenBank/DDBJ whole genome shotgun (WGS) entry which is preliminary data.</text>
</comment>
<name>A1ZIN2_MICM2</name>
<sequence>MSTQSPTNIFDQDLVTHRVTIDLGKIQEGIIKISHETHGYAWLPITVIRNPRLLTGVTSDNQGEGVYRIEINQDYWEDIFWIDHLFYLNRKK</sequence>
<accession>A1ZIN2</accession>